<dbReference type="PATRIC" id="fig|1203554.3.peg.1317"/>
<name>S3CFD9_9BURK</name>
<dbReference type="RefSeq" id="WP_016474504.1">
    <property type="nucleotide sequence ID" value="NZ_KE150480.1"/>
</dbReference>
<evidence type="ECO:0000313" key="2">
    <source>
        <dbReference type="Proteomes" id="UP000014400"/>
    </source>
</evidence>
<gene>
    <name evidence="1" type="ORF">HMPREF1476_01256</name>
</gene>
<dbReference type="Proteomes" id="UP000014400">
    <property type="component" value="Unassembled WGS sequence"/>
</dbReference>
<keyword evidence="2" id="KW-1185">Reference proteome</keyword>
<organism evidence="1 2">
    <name type="scientific">Sutterella wadsworthensis HGA0223</name>
    <dbReference type="NCBI Taxonomy" id="1203554"/>
    <lineage>
        <taxon>Bacteria</taxon>
        <taxon>Pseudomonadati</taxon>
        <taxon>Pseudomonadota</taxon>
        <taxon>Betaproteobacteria</taxon>
        <taxon>Burkholderiales</taxon>
        <taxon>Sutterellaceae</taxon>
        <taxon>Sutterella</taxon>
    </lineage>
</organism>
<comment type="caution">
    <text evidence="1">The sequence shown here is derived from an EMBL/GenBank/DDBJ whole genome shotgun (WGS) entry which is preliminary data.</text>
</comment>
<dbReference type="AlphaFoldDB" id="S3CFD9"/>
<proteinExistence type="predicted"/>
<dbReference type="HOGENOM" id="CLU_665529_0_0_4"/>
<dbReference type="eggNOG" id="ENOG5030YH9">
    <property type="taxonomic scope" value="Bacteria"/>
</dbReference>
<reference evidence="1 2" key="1">
    <citation type="submission" date="2013-04" db="EMBL/GenBank/DDBJ databases">
        <title>The Genome Sequence of Sutterella wadsworthensis HGA0223.</title>
        <authorList>
            <consortium name="The Broad Institute Genomics Platform"/>
            <person name="Earl A."/>
            <person name="Ward D."/>
            <person name="Feldgarden M."/>
            <person name="Gevers D."/>
            <person name="Schmidt T.M."/>
            <person name="Dover J."/>
            <person name="Dai D."/>
            <person name="Walker B."/>
            <person name="Young S."/>
            <person name="Zeng Q."/>
            <person name="Gargeya S."/>
            <person name="Fitzgerald M."/>
            <person name="Haas B."/>
            <person name="Abouelleil A."/>
            <person name="Allen A.W."/>
            <person name="Alvarado L."/>
            <person name="Arachchi H.M."/>
            <person name="Berlin A.M."/>
            <person name="Chapman S.B."/>
            <person name="Gainer-Dewar J."/>
            <person name="Goldberg J."/>
            <person name="Griggs A."/>
            <person name="Gujja S."/>
            <person name="Hansen M."/>
            <person name="Howarth C."/>
            <person name="Imamovic A."/>
            <person name="Ireland A."/>
            <person name="Larimer J."/>
            <person name="McCowan C."/>
            <person name="Murphy C."/>
            <person name="Pearson M."/>
            <person name="Poon T.W."/>
            <person name="Priest M."/>
            <person name="Roberts A."/>
            <person name="Saif S."/>
            <person name="Shea T."/>
            <person name="Sisk P."/>
            <person name="Sykes S."/>
            <person name="Wortman J."/>
            <person name="Nusbaum C."/>
            <person name="Birren B."/>
        </authorList>
    </citation>
    <scope>NUCLEOTIDE SEQUENCE [LARGE SCALE GENOMIC DNA]</scope>
    <source>
        <strain evidence="1 2">HGA0223</strain>
    </source>
</reference>
<dbReference type="EMBL" id="ATCF01000017">
    <property type="protein sequence ID" value="EPD99219.1"/>
    <property type="molecule type" value="Genomic_DNA"/>
</dbReference>
<accession>S3CFD9</accession>
<sequence length="413" mass="47142">MIGYEVKDDLRLVKVKRLLGLPIYEKKRTDSRLERSFLGGLYRESVRFADFGEASRQSWLLGLPLWGRTLLGHRLRWHIGRSLVVNSFDILSVLSRDLDRLFASVSVRRVDGKKHVYVFWANSGEIALLLGYFFEKLLVAQGLSGPDDVVVLCTKKYHQEMLSFLFPRIRSVVAKPRVLRHLTDDADAGDWRIQICFPGRYFAQLENTTRRPDGPENFFTWMRDYFGVKKNDSRFFAARRPDSERLAAELSSARQKLDVSREDLTRTVILSPSSFSCGRLTGAEIETVKECAANSGMRLYCNPSDPQDPRFLSFPELYAAATQAAGLVAIRSGLVDWLSLTGIPSFVVYRPFPDRGFNTPARTIEEVFPMFTLQGLPEAPVDLTETDTLKQTQLAAWFRHRSNNKKSRQESAR</sequence>
<protein>
    <submittedName>
        <fullName evidence="1">Uncharacterized protein</fullName>
    </submittedName>
</protein>
<evidence type="ECO:0000313" key="1">
    <source>
        <dbReference type="EMBL" id="EPD99219.1"/>
    </source>
</evidence>
<dbReference type="STRING" id="1203554.HMPREF1476_01256"/>